<reference evidence="2 3" key="1">
    <citation type="journal article" date="2018" name="Cell">
        <title>The Chara Genome: Secondary Complexity and Implications for Plant Terrestrialization.</title>
        <authorList>
            <person name="Nishiyama T."/>
            <person name="Sakayama H."/>
            <person name="Vries J.D."/>
            <person name="Buschmann H."/>
            <person name="Saint-Marcoux D."/>
            <person name="Ullrich K.K."/>
            <person name="Haas F.B."/>
            <person name="Vanderstraeten L."/>
            <person name="Becker D."/>
            <person name="Lang D."/>
            <person name="Vosolsobe S."/>
            <person name="Rombauts S."/>
            <person name="Wilhelmsson P.K.I."/>
            <person name="Janitza P."/>
            <person name="Kern R."/>
            <person name="Heyl A."/>
            <person name="Rumpler F."/>
            <person name="Villalobos L.I.A.C."/>
            <person name="Clay J.M."/>
            <person name="Skokan R."/>
            <person name="Toyoda A."/>
            <person name="Suzuki Y."/>
            <person name="Kagoshima H."/>
            <person name="Schijlen E."/>
            <person name="Tajeshwar N."/>
            <person name="Catarino B."/>
            <person name="Hetherington A.J."/>
            <person name="Saltykova A."/>
            <person name="Bonnot C."/>
            <person name="Breuninger H."/>
            <person name="Symeonidi A."/>
            <person name="Radhakrishnan G.V."/>
            <person name="Van Nieuwerburgh F."/>
            <person name="Deforce D."/>
            <person name="Chang C."/>
            <person name="Karol K.G."/>
            <person name="Hedrich R."/>
            <person name="Ulvskov P."/>
            <person name="Glockner G."/>
            <person name="Delwiche C.F."/>
            <person name="Petrasek J."/>
            <person name="Van de Peer Y."/>
            <person name="Friml J."/>
            <person name="Beilby M."/>
            <person name="Dolan L."/>
            <person name="Kohara Y."/>
            <person name="Sugano S."/>
            <person name="Fujiyama A."/>
            <person name="Delaux P.-M."/>
            <person name="Quint M."/>
            <person name="TheiBen G."/>
            <person name="Hagemann M."/>
            <person name="Harholt J."/>
            <person name="Dunand C."/>
            <person name="Zachgo S."/>
            <person name="Langdale J."/>
            <person name="Maumus F."/>
            <person name="Straeten D.V.D."/>
            <person name="Gould S.B."/>
            <person name="Rensing S.A."/>
        </authorList>
    </citation>
    <scope>NUCLEOTIDE SEQUENCE [LARGE SCALE GENOMIC DNA]</scope>
    <source>
        <strain evidence="2 3">S276</strain>
    </source>
</reference>
<gene>
    <name evidence="2" type="ORF">CBR_g22337</name>
</gene>
<keyword evidence="1" id="KW-0472">Membrane</keyword>
<proteinExistence type="predicted"/>
<dbReference type="AlphaFoldDB" id="A0A388JUT7"/>
<feature type="transmembrane region" description="Helical" evidence="1">
    <location>
        <begin position="80"/>
        <end position="100"/>
    </location>
</feature>
<name>A0A388JUT7_CHABU</name>
<dbReference type="Proteomes" id="UP000265515">
    <property type="component" value="Unassembled WGS sequence"/>
</dbReference>
<protein>
    <submittedName>
        <fullName evidence="2">Uncharacterized protein</fullName>
    </submittedName>
</protein>
<evidence type="ECO:0000256" key="1">
    <source>
        <dbReference type="SAM" id="Phobius"/>
    </source>
</evidence>
<dbReference type="EMBL" id="BFEA01000021">
    <property type="protein sequence ID" value="GBG61540.1"/>
    <property type="molecule type" value="Genomic_DNA"/>
</dbReference>
<sequence length="115" mass="12692">MGKFDLTAARLIMMTATGDEKRRWRGKEGEGEGDGEGGVGNRRFGFLRVNERGVGRHDGWFYPMAKTMGANWISPRERGCLVLLLLLMLVLVLLMMIMAVDGDGMETGRGKKGGE</sequence>
<comment type="caution">
    <text evidence="2">The sequence shown here is derived from an EMBL/GenBank/DDBJ whole genome shotgun (WGS) entry which is preliminary data.</text>
</comment>
<evidence type="ECO:0000313" key="2">
    <source>
        <dbReference type="EMBL" id="GBG61540.1"/>
    </source>
</evidence>
<keyword evidence="1" id="KW-0812">Transmembrane</keyword>
<keyword evidence="3" id="KW-1185">Reference proteome</keyword>
<evidence type="ECO:0000313" key="3">
    <source>
        <dbReference type="Proteomes" id="UP000265515"/>
    </source>
</evidence>
<keyword evidence="1" id="KW-1133">Transmembrane helix</keyword>
<accession>A0A388JUT7</accession>
<dbReference type="Gramene" id="GBG61540">
    <property type="protein sequence ID" value="GBG61540"/>
    <property type="gene ID" value="CBR_g22337"/>
</dbReference>
<organism evidence="2 3">
    <name type="scientific">Chara braunii</name>
    <name type="common">Braun's stonewort</name>
    <dbReference type="NCBI Taxonomy" id="69332"/>
    <lineage>
        <taxon>Eukaryota</taxon>
        <taxon>Viridiplantae</taxon>
        <taxon>Streptophyta</taxon>
        <taxon>Charophyceae</taxon>
        <taxon>Charales</taxon>
        <taxon>Characeae</taxon>
        <taxon>Chara</taxon>
    </lineage>
</organism>